<reference evidence="1 2" key="1">
    <citation type="journal article" date="2014" name="Am. J. Bot.">
        <title>Genome assembly and annotation for red clover (Trifolium pratense; Fabaceae).</title>
        <authorList>
            <person name="Istvanek J."/>
            <person name="Jaros M."/>
            <person name="Krenek A."/>
            <person name="Repkova J."/>
        </authorList>
    </citation>
    <scope>NUCLEOTIDE SEQUENCE [LARGE SCALE GENOMIC DNA]</scope>
    <source>
        <strain evidence="2">cv. Tatra</strain>
        <tissue evidence="1">Young leaves</tissue>
    </source>
</reference>
<dbReference type="Proteomes" id="UP000236291">
    <property type="component" value="Unassembled WGS sequence"/>
</dbReference>
<protein>
    <submittedName>
        <fullName evidence="1">Uncharacterized protein</fullName>
    </submittedName>
</protein>
<evidence type="ECO:0000313" key="2">
    <source>
        <dbReference type="Proteomes" id="UP000236291"/>
    </source>
</evidence>
<proteinExistence type="predicted"/>
<evidence type="ECO:0000313" key="1">
    <source>
        <dbReference type="EMBL" id="PNX74420.1"/>
    </source>
</evidence>
<accession>A0A2K3L7B7</accession>
<gene>
    <name evidence="1" type="ORF">L195_g030339</name>
</gene>
<dbReference type="AlphaFoldDB" id="A0A2K3L7B7"/>
<organism evidence="1 2">
    <name type="scientific">Trifolium pratense</name>
    <name type="common">Red clover</name>
    <dbReference type="NCBI Taxonomy" id="57577"/>
    <lineage>
        <taxon>Eukaryota</taxon>
        <taxon>Viridiplantae</taxon>
        <taxon>Streptophyta</taxon>
        <taxon>Embryophyta</taxon>
        <taxon>Tracheophyta</taxon>
        <taxon>Spermatophyta</taxon>
        <taxon>Magnoliopsida</taxon>
        <taxon>eudicotyledons</taxon>
        <taxon>Gunneridae</taxon>
        <taxon>Pentapetalae</taxon>
        <taxon>rosids</taxon>
        <taxon>fabids</taxon>
        <taxon>Fabales</taxon>
        <taxon>Fabaceae</taxon>
        <taxon>Papilionoideae</taxon>
        <taxon>50 kb inversion clade</taxon>
        <taxon>NPAAA clade</taxon>
        <taxon>Hologalegina</taxon>
        <taxon>IRL clade</taxon>
        <taxon>Trifolieae</taxon>
        <taxon>Trifolium</taxon>
    </lineage>
</organism>
<sequence length="210" mass="23211">MTLPYGAALAMARNANVPNQGQAHNIQDLAPVVVQNQPQPVVNVPNHPQPVVNVPNQLAVNVPNQLVVNVPNQPRIRPQNWTTREENLLLTAANHYQYIQSVQLRFETIKLDQQFSNTFTHRSWKALATKYSKLVKAGRVYVPQLDNAQQHNVGPHAQQNAGVHNVDPPVEPDAAQLMANRMADIAVPRIVAAAVPLIVKQVLEGLKEDV</sequence>
<reference evidence="1 2" key="2">
    <citation type="journal article" date="2017" name="Front. Plant Sci.">
        <title>Gene Classification and Mining of Molecular Markers Useful in Red Clover (Trifolium pratense) Breeding.</title>
        <authorList>
            <person name="Istvanek J."/>
            <person name="Dluhosova J."/>
            <person name="Dluhos P."/>
            <person name="Patkova L."/>
            <person name="Nedelnik J."/>
            <person name="Repkova J."/>
        </authorList>
    </citation>
    <scope>NUCLEOTIDE SEQUENCE [LARGE SCALE GENOMIC DNA]</scope>
    <source>
        <strain evidence="2">cv. Tatra</strain>
        <tissue evidence="1">Young leaves</tissue>
    </source>
</reference>
<dbReference type="EMBL" id="ASHM01027494">
    <property type="protein sequence ID" value="PNX74420.1"/>
    <property type="molecule type" value="Genomic_DNA"/>
</dbReference>
<comment type="caution">
    <text evidence="1">The sequence shown here is derived from an EMBL/GenBank/DDBJ whole genome shotgun (WGS) entry which is preliminary data.</text>
</comment>
<name>A0A2K3L7B7_TRIPR</name>